<dbReference type="VEuPathDB" id="CryptoDB:Vbra_16757"/>
<dbReference type="Pfam" id="PF20470">
    <property type="entry name" value="HTH_61"/>
    <property type="match status" value="1"/>
</dbReference>
<feature type="region of interest" description="Disordered" evidence="6">
    <location>
        <begin position="1341"/>
        <end position="1396"/>
    </location>
</feature>
<feature type="compositionally biased region" description="Low complexity" evidence="6">
    <location>
        <begin position="1356"/>
        <end position="1386"/>
    </location>
</feature>
<feature type="compositionally biased region" description="Low complexity" evidence="6">
    <location>
        <begin position="801"/>
        <end position="811"/>
    </location>
</feature>
<dbReference type="InterPro" id="IPR011545">
    <property type="entry name" value="DEAD/DEAH_box_helicase_dom"/>
</dbReference>
<feature type="region of interest" description="Disordered" evidence="6">
    <location>
        <begin position="1239"/>
        <end position="1262"/>
    </location>
</feature>
<dbReference type="Gene3D" id="3.40.50.300">
    <property type="entry name" value="P-loop containing nucleotide triphosphate hydrolases"/>
    <property type="match status" value="2"/>
</dbReference>
<feature type="compositionally biased region" description="Pro residues" evidence="6">
    <location>
        <begin position="762"/>
        <end position="773"/>
    </location>
</feature>
<name>A0A0G4G2D7_VITBC</name>
<evidence type="ECO:0000256" key="4">
    <source>
        <dbReference type="ARBA" id="ARBA00022840"/>
    </source>
</evidence>
<evidence type="ECO:0000256" key="5">
    <source>
        <dbReference type="ARBA" id="ARBA00048988"/>
    </source>
</evidence>
<dbReference type="InParanoid" id="A0A0G4G2D7"/>
<keyword evidence="10" id="KW-1185">Reference proteome</keyword>
<sequence length="1471" mass="160988">MDGAVTAAEVQRKATEARRKAYYKLKQRAQQDVHRRVARWRTVTRDGSRSIFYVTLGGDLHINKRDGNDAAREDSFYLRQYGIKDRQEGSCLPYPEWFEPYCSNRSDNPRDLSHWNIPEGLVEEYRRHSKIEQLYEWQAECLQVIWPATPGPCPPPGQVHMVQGEKRTRMKVVGSPTMADPPVWRNLVYCAPTAGGKSLVAEIIMLNQLVFQGRRCLMVLPYVALCREKARDLHSLWGDRLGLRVQAFHGGEGGGWNEGIDAAICTIEKANQIVTSLIRHRRLERAIGVLVVDELHSLSDSHRGYLLEVMLMKVQGYLGSLPPDSPPHLRTQVIGLSATLPNLDQICSWLDAEQYSSDRRPTPVDTFLKIEERIYQYNPSAAAQIGNSNLQPPPNPPAPKPQRPTTVTLNPAFRLFRTFSRPPPSLPLPVPPPPRQPNRPRGPPPPEMFCGLADDKEHVGLLVWESVRVKRPVLLFCHSKDMCQRMAQQLARTLPLYKSRDMSVLAPAEDADIANARHSLLQSLRRAASGVSARTQTPTAAGAADEAAYCPDMKAAIPHGVAYHHAGLTIDERRLIEEAYRAEVLSVLCATSTLAVGVNLPCARVILRSPRLGKDLLDVSRFRQMAGRAGRSGERGRGEAMIISDKKDAQHAQRLLTGEVERADSCLHGMRLAKALLEILLVRQAATKKDLVDYLAAHSLRAKQASIADIAKEVAPAVDYLFHMDLICANKPNPTIQRHHTYPSPSPSPAAAAAAAAAAMPALPPPPTHPSRPPAAASPFVRPAARPAARPVIRPPPPPAALTRPPMATPGSSGGAGGSGSGGQVAAPLPAGTGALQRMMNTIRREVGRLQDLRSPVMLSRLCTYGPMYSSGELNLAPATECCRKRLTEMLECAARDRPPPPSRSPAAPADTVAEGESQQSSVSVGSVSGKVAVRPVGAGPSGGGGAQVGGDGAVLLPGLPRVKDDHVLRLTPLGEAALQSHFHLGEACEQSADIIKVYLQGLNLRSDFQLLYLLTPLEPSIDIDWGVMGRLFEQEVDPDGPRKTISDHKRLAEFLGITKGMVHREGQRRPAIPSPHTLHEGLLAGKKSITCLKRDHLLMSLKRFYAALVLEQLLREKGQEDVRSRFGLSVSQLQAFQSQATIFQGQVGSLTENLGLSGLAAAMRQLGDRLLRTLEVPLELLPLCQIEDVQGRRARALADSGLDSVEKVAHADNTHIFMALGTVEGSEVAPNMEMMAQQARLKPIQPPDAPQTNSHTHHPTAQLQLLEGRTGREEAIRLHNIHMVRRDRLRMDTAQRIKRSALELVDQRTQELFDRMDGVPTEQAEPPPANLIDLDQDLHLLGSDDDLSDDDTDNDSPTAAPNNAQPAAAAAAAAAGQEPPHAPQADTGEPQAKRARVEGLSGIGGEGGLVLSRRCDEFDAQPQQLVRRRYRRHHVPPAAQREDRRQERLRRAIHIDSRAGGAGRQWSPQN</sequence>
<dbReference type="InterPro" id="IPR001650">
    <property type="entry name" value="Helicase_C-like"/>
</dbReference>
<dbReference type="Pfam" id="PF21099">
    <property type="entry name" value="POLQ_helical"/>
    <property type="match status" value="1"/>
</dbReference>
<evidence type="ECO:0000259" key="8">
    <source>
        <dbReference type="PROSITE" id="PS51194"/>
    </source>
</evidence>
<dbReference type="InterPro" id="IPR027417">
    <property type="entry name" value="P-loop_NTPase"/>
</dbReference>
<gene>
    <name evidence="9" type="ORF">Vbra_16757</name>
</gene>
<evidence type="ECO:0008006" key="11">
    <source>
        <dbReference type="Google" id="ProtNLM"/>
    </source>
</evidence>
<dbReference type="SMART" id="SM00490">
    <property type="entry name" value="HELICc"/>
    <property type="match status" value="1"/>
</dbReference>
<keyword evidence="2" id="KW-0378">Hydrolase</keyword>
<evidence type="ECO:0000256" key="3">
    <source>
        <dbReference type="ARBA" id="ARBA00022806"/>
    </source>
</evidence>
<accession>A0A0G4G2D7</accession>
<dbReference type="SMART" id="SM00487">
    <property type="entry name" value="DEXDc"/>
    <property type="match status" value="1"/>
</dbReference>
<dbReference type="PROSITE" id="PS51194">
    <property type="entry name" value="HELICASE_CTER"/>
    <property type="match status" value="1"/>
</dbReference>
<comment type="catalytic activity">
    <reaction evidence="5">
        <text>ATP + H2O = ADP + phosphate + H(+)</text>
        <dbReference type="Rhea" id="RHEA:13065"/>
        <dbReference type="ChEBI" id="CHEBI:15377"/>
        <dbReference type="ChEBI" id="CHEBI:15378"/>
        <dbReference type="ChEBI" id="CHEBI:30616"/>
        <dbReference type="ChEBI" id="CHEBI:43474"/>
        <dbReference type="ChEBI" id="CHEBI:456216"/>
        <dbReference type="EC" id="5.6.2.4"/>
    </reaction>
</comment>
<feature type="compositionally biased region" description="Gly residues" evidence="6">
    <location>
        <begin position="812"/>
        <end position="823"/>
    </location>
</feature>
<dbReference type="InterPro" id="IPR050474">
    <property type="entry name" value="Hel308_SKI2-like"/>
</dbReference>
<dbReference type="SUPFAM" id="SSF52540">
    <property type="entry name" value="P-loop containing nucleoside triphosphate hydrolases"/>
    <property type="match status" value="1"/>
</dbReference>
<dbReference type="Pfam" id="PF00271">
    <property type="entry name" value="Helicase_C"/>
    <property type="match status" value="1"/>
</dbReference>
<feature type="region of interest" description="Disordered" evidence="6">
    <location>
        <begin position="895"/>
        <end position="928"/>
    </location>
</feature>
<dbReference type="PROSITE" id="PS51192">
    <property type="entry name" value="HELICASE_ATP_BIND_1"/>
    <property type="match status" value="1"/>
</dbReference>
<evidence type="ECO:0000256" key="6">
    <source>
        <dbReference type="SAM" id="MobiDB-lite"/>
    </source>
</evidence>
<feature type="compositionally biased region" description="Polar residues" evidence="6">
    <location>
        <begin position="1251"/>
        <end position="1262"/>
    </location>
</feature>
<dbReference type="GO" id="GO:0043138">
    <property type="term" value="F:3'-5' DNA helicase activity"/>
    <property type="evidence" value="ECO:0007669"/>
    <property type="project" value="UniProtKB-EC"/>
</dbReference>
<feature type="compositionally biased region" description="Acidic residues" evidence="6">
    <location>
        <begin position="1344"/>
        <end position="1355"/>
    </location>
</feature>
<dbReference type="GO" id="GO:0005524">
    <property type="term" value="F:ATP binding"/>
    <property type="evidence" value="ECO:0007669"/>
    <property type="project" value="UniProtKB-KW"/>
</dbReference>
<protein>
    <recommendedName>
        <fullName evidence="11">DNA-directed DNA polymerase</fullName>
    </recommendedName>
</protein>
<dbReference type="Gene3D" id="1.10.3380.20">
    <property type="match status" value="1"/>
</dbReference>
<evidence type="ECO:0000256" key="1">
    <source>
        <dbReference type="ARBA" id="ARBA00022741"/>
    </source>
</evidence>
<dbReference type="Proteomes" id="UP000041254">
    <property type="component" value="Unassembled WGS sequence"/>
</dbReference>
<feature type="domain" description="Helicase ATP-binding" evidence="7">
    <location>
        <begin position="185"/>
        <end position="358"/>
    </location>
</feature>
<keyword evidence="4" id="KW-0067">ATP-binding</keyword>
<dbReference type="SUPFAM" id="SSF158702">
    <property type="entry name" value="Sec63 N-terminal domain-like"/>
    <property type="match status" value="1"/>
</dbReference>
<feature type="region of interest" description="Disordered" evidence="6">
    <location>
        <begin position="384"/>
        <end position="406"/>
    </location>
</feature>
<dbReference type="InterPro" id="IPR014001">
    <property type="entry name" value="Helicase_ATP-bd"/>
</dbReference>
<organism evidence="9 10">
    <name type="scientific">Vitrella brassicaformis (strain CCMP3155)</name>
    <dbReference type="NCBI Taxonomy" id="1169540"/>
    <lineage>
        <taxon>Eukaryota</taxon>
        <taxon>Sar</taxon>
        <taxon>Alveolata</taxon>
        <taxon>Colpodellida</taxon>
        <taxon>Vitrellaceae</taxon>
        <taxon>Vitrella</taxon>
    </lineage>
</organism>
<dbReference type="PANTHER" id="PTHR47961">
    <property type="entry name" value="DNA POLYMERASE THETA, PUTATIVE (AFU_ORTHOLOGUE AFUA_1G05260)-RELATED"/>
    <property type="match status" value="1"/>
</dbReference>
<feature type="region of interest" description="Disordered" evidence="6">
    <location>
        <begin position="737"/>
        <end position="830"/>
    </location>
</feature>
<dbReference type="Pfam" id="PF00270">
    <property type="entry name" value="DEAD"/>
    <property type="match status" value="1"/>
</dbReference>
<evidence type="ECO:0000313" key="9">
    <source>
        <dbReference type="EMBL" id="CEM22347.1"/>
    </source>
</evidence>
<dbReference type="EMBL" id="CDMY01000553">
    <property type="protein sequence ID" value="CEM22347.1"/>
    <property type="molecule type" value="Genomic_DNA"/>
</dbReference>
<evidence type="ECO:0000313" key="10">
    <source>
        <dbReference type="Proteomes" id="UP000041254"/>
    </source>
</evidence>
<feature type="compositionally biased region" description="Pro residues" evidence="6">
    <location>
        <begin position="391"/>
        <end position="402"/>
    </location>
</feature>
<feature type="compositionally biased region" description="Pro residues" evidence="6">
    <location>
        <begin position="421"/>
        <end position="447"/>
    </location>
</feature>
<feature type="domain" description="Helicase C-terminal" evidence="8">
    <location>
        <begin position="461"/>
        <end position="678"/>
    </location>
</feature>
<dbReference type="STRING" id="1169540.A0A0G4G2D7"/>
<feature type="region of interest" description="Disordered" evidence="6">
    <location>
        <begin position="419"/>
        <end position="450"/>
    </location>
</feature>
<feature type="compositionally biased region" description="Low complexity" evidence="6">
    <location>
        <begin position="774"/>
        <end position="792"/>
    </location>
</feature>
<feature type="compositionally biased region" description="Low complexity" evidence="6">
    <location>
        <begin position="749"/>
        <end position="761"/>
    </location>
</feature>
<dbReference type="GO" id="GO:0003676">
    <property type="term" value="F:nucleic acid binding"/>
    <property type="evidence" value="ECO:0007669"/>
    <property type="project" value="InterPro"/>
</dbReference>
<dbReference type="InterPro" id="IPR046931">
    <property type="entry name" value="HTH_61"/>
</dbReference>
<feature type="compositionally biased region" description="Low complexity" evidence="6">
    <location>
        <begin position="905"/>
        <end position="928"/>
    </location>
</feature>
<dbReference type="OrthoDB" id="2320933at2759"/>
<reference evidence="9 10" key="1">
    <citation type="submission" date="2014-11" db="EMBL/GenBank/DDBJ databases">
        <authorList>
            <person name="Zhu J."/>
            <person name="Qi W."/>
            <person name="Song R."/>
        </authorList>
    </citation>
    <scope>NUCLEOTIDE SEQUENCE [LARGE SCALE GENOMIC DNA]</scope>
</reference>
<proteinExistence type="predicted"/>
<dbReference type="PANTHER" id="PTHR47961:SF6">
    <property type="entry name" value="DNA-DIRECTED DNA POLYMERASE"/>
    <property type="match status" value="1"/>
</dbReference>
<evidence type="ECO:0000259" key="7">
    <source>
        <dbReference type="PROSITE" id="PS51192"/>
    </source>
</evidence>
<keyword evidence="3" id="KW-0347">Helicase</keyword>
<dbReference type="InterPro" id="IPR048960">
    <property type="entry name" value="POLQ-like_helical"/>
</dbReference>
<keyword evidence="1" id="KW-0547">Nucleotide-binding</keyword>
<evidence type="ECO:0000256" key="2">
    <source>
        <dbReference type="ARBA" id="ARBA00022801"/>
    </source>
</evidence>
<dbReference type="GO" id="GO:0016787">
    <property type="term" value="F:hydrolase activity"/>
    <property type="evidence" value="ECO:0007669"/>
    <property type="project" value="UniProtKB-KW"/>
</dbReference>